<proteinExistence type="predicted"/>
<name>A0A0C2JMJ7_9ACTN</name>
<keyword evidence="2" id="KW-1185">Reference proteome</keyword>
<organism evidence="1 2">
    <name type="scientific">Streptomonospora alba</name>
    <dbReference type="NCBI Taxonomy" id="183763"/>
    <lineage>
        <taxon>Bacteria</taxon>
        <taxon>Bacillati</taxon>
        <taxon>Actinomycetota</taxon>
        <taxon>Actinomycetes</taxon>
        <taxon>Streptosporangiales</taxon>
        <taxon>Nocardiopsidaceae</taxon>
        <taxon>Streptomonospora</taxon>
    </lineage>
</organism>
<sequence length="75" mass="7887">MAIVSYMRGRDQVSADFGLQMLVWTDVGDAHSAGDYPAWPWPNAGRRPPGGGAICGPYQGCVMPSGVVGRAVPQP</sequence>
<dbReference type="EMBL" id="JROO01000029">
    <property type="protein sequence ID" value="KIH98087.1"/>
    <property type="molecule type" value="Genomic_DNA"/>
</dbReference>
<dbReference type="RefSeq" id="WP_040274373.1">
    <property type="nucleotide sequence ID" value="NZ_JROO01000029.1"/>
</dbReference>
<dbReference type="Proteomes" id="UP000031675">
    <property type="component" value="Unassembled WGS sequence"/>
</dbReference>
<gene>
    <name evidence="1" type="ORF">LP52_15430</name>
</gene>
<dbReference type="AlphaFoldDB" id="A0A0C2JMJ7"/>
<accession>A0A0C2JMJ7</accession>
<protein>
    <submittedName>
        <fullName evidence="1">Uncharacterized protein</fullName>
    </submittedName>
</protein>
<evidence type="ECO:0000313" key="1">
    <source>
        <dbReference type="EMBL" id="KIH98087.1"/>
    </source>
</evidence>
<reference evidence="2" key="1">
    <citation type="journal article" date="2015" name="Chem. Biol.">
        <title>Structure, bioactivity, and resistance mechanism of streptomonomicin, an unusual lasso Peptide from an understudied halophilic actinomycete.</title>
        <authorList>
            <person name="Metelev M."/>
            <person name="Tietz J.I."/>
            <person name="Melby J.O."/>
            <person name="Blair P.M."/>
            <person name="Zhu L."/>
            <person name="Livnat I."/>
            <person name="Severinov K."/>
            <person name="Mitchell D.A."/>
        </authorList>
    </citation>
    <scope>NUCLEOTIDE SEQUENCE [LARGE SCALE GENOMIC DNA]</scope>
    <source>
        <strain evidence="2">YIM 90003</strain>
    </source>
</reference>
<evidence type="ECO:0000313" key="2">
    <source>
        <dbReference type="Proteomes" id="UP000031675"/>
    </source>
</evidence>
<comment type="caution">
    <text evidence="1">The sequence shown here is derived from an EMBL/GenBank/DDBJ whole genome shotgun (WGS) entry which is preliminary data.</text>
</comment>